<proteinExistence type="predicted"/>
<evidence type="ECO:0008006" key="3">
    <source>
        <dbReference type="Google" id="ProtNLM"/>
    </source>
</evidence>
<gene>
    <name evidence="1" type="ORF">IC612_01420</name>
</gene>
<evidence type="ECO:0000313" key="1">
    <source>
        <dbReference type="EMBL" id="MBF5026455.1"/>
    </source>
</evidence>
<dbReference type="InterPro" id="IPR014710">
    <property type="entry name" value="RmlC-like_jellyroll"/>
</dbReference>
<comment type="caution">
    <text evidence="1">The sequence shown here is derived from an EMBL/GenBank/DDBJ whole genome shotgun (WGS) entry which is preliminary data.</text>
</comment>
<dbReference type="RefSeq" id="WP_194738378.1">
    <property type="nucleotide sequence ID" value="NZ_JADKYY010000001.1"/>
</dbReference>
<organism evidence="1 2">
    <name type="scientific">Planobacterium oryzisoli</name>
    <dbReference type="NCBI Taxonomy" id="2771435"/>
    <lineage>
        <taxon>Bacteria</taxon>
        <taxon>Pseudomonadati</taxon>
        <taxon>Bacteroidota</taxon>
        <taxon>Flavobacteriia</taxon>
        <taxon>Flavobacteriales</taxon>
        <taxon>Weeksellaceae</taxon>
        <taxon>Chryseobacterium group</taxon>
        <taxon>Chryseobacterium</taxon>
    </lineage>
</organism>
<keyword evidence="2" id="KW-1185">Reference proteome</keyword>
<dbReference type="Gene3D" id="2.60.120.10">
    <property type="entry name" value="Jelly Rolls"/>
    <property type="match status" value="1"/>
</dbReference>
<dbReference type="SUPFAM" id="SSF51206">
    <property type="entry name" value="cAMP-binding domain-like"/>
    <property type="match status" value="1"/>
</dbReference>
<accession>A0A930YU82</accession>
<evidence type="ECO:0000313" key="2">
    <source>
        <dbReference type="Proteomes" id="UP000694480"/>
    </source>
</evidence>
<dbReference type="InterPro" id="IPR018490">
    <property type="entry name" value="cNMP-bd_dom_sf"/>
</dbReference>
<protein>
    <recommendedName>
        <fullName evidence="3">Crp/Fnr family transcriptional regulator</fullName>
    </recommendedName>
</protein>
<name>A0A930YU82_9FLAO</name>
<dbReference type="Proteomes" id="UP000694480">
    <property type="component" value="Unassembled WGS sequence"/>
</dbReference>
<dbReference type="EMBL" id="JADKYY010000001">
    <property type="protein sequence ID" value="MBF5026455.1"/>
    <property type="molecule type" value="Genomic_DNA"/>
</dbReference>
<sequence>MDALFSLEQFFCSRGMPVPHFNECIAPLFTLLNVQKGTQLVTPFEKCQHYYFIEQGVLRIFNLSHSGEEICRYFAFENMFITALPAFIENR</sequence>
<reference evidence="1" key="1">
    <citation type="submission" date="2020-11" db="EMBL/GenBank/DDBJ databases">
        <title>Genome seq and assembly of Planobacterium sp.</title>
        <authorList>
            <person name="Chhetri G."/>
        </authorList>
    </citation>
    <scope>NUCLEOTIDE SEQUENCE</scope>
    <source>
        <strain evidence="1">GCR5</strain>
    </source>
</reference>
<dbReference type="AlphaFoldDB" id="A0A930YU82"/>